<name>A0A9D4U4W0_ADICA</name>
<dbReference type="AlphaFoldDB" id="A0A9D4U4W0"/>
<evidence type="ECO:0000313" key="1">
    <source>
        <dbReference type="EMBL" id="KAI5061400.1"/>
    </source>
</evidence>
<dbReference type="EMBL" id="JABFUD020000023">
    <property type="protein sequence ID" value="KAI5061400.1"/>
    <property type="molecule type" value="Genomic_DNA"/>
</dbReference>
<evidence type="ECO:0000313" key="2">
    <source>
        <dbReference type="Proteomes" id="UP000886520"/>
    </source>
</evidence>
<accession>A0A9D4U4W0</accession>
<gene>
    <name evidence="1" type="ORF">GOP47_0023905</name>
</gene>
<organism evidence="1 2">
    <name type="scientific">Adiantum capillus-veneris</name>
    <name type="common">Maidenhair fern</name>
    <dbReference type="NCBI Taxonomy" id="13818"/>
    <lineage>
        <taxon>Eukaryota</taxon>
        <taxon>Viridiplantae</taxon>
        <taxon>Streptophyta</taxon>
        <taxon>Embryophyta</taxon>
        <taxon>Tracheophyta</taxon>
        <taxon>Polypodiopsida</taxon>
        <taxon>Polypodiidae</taxon>
        <taxon>Polypodiales</taxon>
        <taxon>Pteridineae</taxon>
        <taxon>Pteridaceae</taxon>
        <taxon>Vittarioideae</taxon>
        <taxon>Adiantum</taxon>
    </lineage>
</organism>
<dbReference type="Proteomes" id="UP000886520">
    <property type="component" value="Chromosome 23"/>
</dbReference>
<protein>
    <submittedName>
        <fullName evidence="1">Uncharacterized protein</fullName>
    </submittedName>
</protein>
<dbReference type="OrthoDB" id="191686at2759"/>
<reference evidence="1" key="1">
    <citation type="submission" date="2021-01" db="EMBL/GenBank/DDBJ databases">
        <title>Adiantum capillus-veneris genome.</title>
        <authorList>
            <person name="Fang Y."/>
            <person name="Liao Q."/>
        </authorList>
    </citation>
    <scope>NUCLEOTIDE SEQUENCE</scope>
    <source>
        <strain evidence="1">H3</strain>
        <tissue evidence="1">Leaf</tissue>
    </source>
</reference>
<keyword evidence="2" id="KW-1185">Reference proteome</keyword>
<sequence length="132" mass="14982">MLPAFALSRHCFKRLRSNTQGMGGCTNDGQVRLFGGTFDCTVEESLYLFFIVTSAYPMPQRVEKFLSLQVMKTLLFLLQKQHVSNLNDNPVIVVNRQPTNKIKKLEAECIALKSWVKNQDEVFTKLKAPSPS</sequence>
<comment type="caution">
    <text evidence="1">The sequence shown here is derived from an EMBL/GenBank/DDBJ whole genome shotgun (WGS) entry which is preliminary data.</text>
</comment>
<proteinExistence type="predicted"/>